<evidence type="ECO:0000256" key="19">
    <source>
        <dbReference type="ARBA" id="ARBA00051795"/>
    </source>
</evidence>
<dbReference type="EC" id="1.1.1.270" evidence="15"/>
<protein>
    <recommendedName>
        <fullName evidence="27">3-keto-steroid reductase/17-beta-hydroxysteroid dehydrogenase 7</fullName>
        <ecNumber evidence="26">1.1.1.210</ecNumber>
        <ecNumber evidence="15">1.1.1.270</ecNumber>
    </recommendedName>
    <alternativeName>
        <fullName evidence="29">17-beta-hydroxysteroid dehydrogenase 7</fullName>
    </alternativeName>
    <alternativeName>
        <fullName evidence="30">3-keto-steroid reductase</fullName>
    </alternativeName>
    <alternativeName>
        <fullName evidence="28">Dihydrotestosterone oxidoreductase</fullName>
    </alternativeName>
    <alternativeName>
        <fullName evidence="31">Estradiol 17-beta-dehydrogenase 7</fullName>
    </alternativeName>
</protein>
<dbReference type="InterPro" id="IPR052834">
    <property type="entry name" value="3KSR/17beta-HSD"/>
</dbReference>
<dbReference type="GO" id="GO:0004303">
    <property type="term" value="F:estradiol 17-beta-dehydrogenase [NAD(P)+] activity"/>
    <property type="evidence" value="ECO:0007669"/>
    <property type="project" value="UniProtKB-EC"/>
</dbReference>
<evidence type="ECO:0000256" key="18">
    <source>
        <dbReference type="ARBA" id="ARBA00050673"/>
    </source>
</evidence>
<evidence type="ECO:0000256" key="2">
    <source>
        <dbReference type="ARBA" id="ARBA00022516"/>
    </source>
</evidence>
<dbReference type="Gene3D" id="3.40.50.720">
    <property type="entry name" value="NAD(P)-binding Rossmann-like Domain"/>
    <property type="match status" value="1"/>
</dbReference>
<sequence>MHSMSRRKVAIITGGNSGIGYALAERLLADHDNIRLCLACRSRERAEKAAAKLQKLSADAEISIVILDTSNVQSVYSAARDIEQRYDHIDWLYLNAGMLKVKGVDWSNFWEGLFSKRVLFMFTTGEGLLIQEDGVTDDGLQKVFQTNVFGHYVLIKELEAKLGNMSGNGEAVSQLIWTSSSASLEYNFDIEDFQHKKGKDPYSSSKYATDVLSVGLNNRMNKQNVYSHVMCPGLVMSNLTYEILPQWFWVLVLPFLWLMRLCVPTMTNSASNGSEALVWLSHQDPSQLDPQSKFQSSVTACGKPYVETTKMNIDHNKVETLMQKLDSLDADLRKKYKNA</sequence>
<evidence type="ECO:0000256" key="11">
    <source>
        <dbReference type="ARBA" id="ARBA00023136"/>
    </source>
</evidence>
<evidence type="ECO:0000256" key="14">
    <source>
        <dbReference type="ARBA" id="ARBA00023593"/>
    </source>
</evidence>
<dbReference type="PANTHER" id="PTHR44442:SF1">
    <property type="entry name" value="3-KETO-STEROID REDUCTASE_17-BETA-HYDROXYSTEROID DEHYDROGENASE 7"/>
    <property type="match status" value="1"/>
</dbReference>
<evidence type="ECO:0000313" key="32">
    <source>
        <dbReference type="EMBL" id="CAG5121526.1"/>
    </source>
</evidence>
<evidence type="ECO:0000256" key="20">
    <source>
        <dbReference type="ARBA" id="ARBA00051929"/>
    </source>
</evidence>
<evidence type="ECO:0000256" key="12">
    <source>
        <dbReference type="ARBA" id="ARBA00023180"/>
    </source>
</evidence>
<proteinExistence type="inferred from homology"/>
<comment type="similarity">
    <text evidence="14">Belongs to the short-chain dehydrogenases/reductases (SDR) family. ERG27 subfamily.</text>
</comment>
<comment type="catalytic activity">
    <reaction evidence="24">
        <text>zymosterone + NADPH + H(+) = zymosterol + NADP(+)</text>
        <dbReference type="Rhea" id="RHEA:33459"/>
        <dbReference type="ChEBI" id="CHEBI:15378"/>
        <dbReference type="ChEBI" id="CHEBI:18252"/>
        <dbReference type="ChEBI" id="CHEBI:52386"/>
        <dbReference type="ChEBI" id="CHEBI:57783"/>
        <dbReference type="ChEBI" id="CHEBI:58349"/>
    </reaction>
    <physiologicalReaction direction="left-to-right" evidence="24">
        <dbReference type="Rhea" id="RHEA:33460"/>
    </physiologicalReaction>
</comment>
<comment type="subcellular location">
    <subcellularLocation>
        <location evidence="1">Endoplasmic reticulum membrane</location>
        <topology evidence="1">Single-pass membrane protein</topology>
    </subcellularLocation>
</comment>
<organism evidence="32 33">
    <name type="scientific">Candidula unifasciata</name>
    <dbReference type="NCBI Taxonomy" id="100452"/>
    <lineage>
        <taxon>Eukaryota</taxon>
        <taxon>Metazoa</taxon>
        <taxon>Spiralia</taxon>
        <taxon>Lophotrochozoa</taxon>
        <taxon>Mollusca</taxon>
        <taxon>Gastropoda</taxon>
        <taxon>Heterobranchia</taxon>
        <taxon>Euthyneura</taxon>
        <taxon>Panpulmonata</taxon>
        <taxon>Eupulmonata</taxon>
        <taxon>Stylommatophora</taxon>
        <taxon>Helicina</taxon>
        <taxon>Helicoidea</taxon>
        <taxon>Geomitridae</taxon>
        <taxon>Candidula</taxon>
    </lineage>
</organism>
<keyword evidence="33" id="KW-1185">Reference proteome</keyword>
<dbReference type="PANTHER" id="PTHR44442">
    <property type="entry name" value="3-KETO-STEROID REDUCTASE"/>
    <property type="match status" value="1"/>
</dbReference>
<keyword evidence="11" id="KW-0472">Membrane</keyword>
<evidence type="ECO:0000256" key="29">
    <source>
        <dbReference type="ARBA" id="ARBA00081545"/>
    </source>
</evidence>
<comment type="catalytic activity">
    <reaction evidence="17">
        <text>3-dehydro-4alpha-methylzymosterol + NADPH + H(+) = 4alpha-methylzymosterol + NADP(+)</text>
        <dbReference type="Rhea" id="RHEA:36379"/>
        <dbReference type="ChEBI" id="CHEBI:1949"/>
        <dbReference type="ChEBI" id="CHEBI:15378"/>
        <dbReference type="ChEBI" id="CHEBI:57783"/>
        <dbReference type="ChEBI" id="CHEBI:58349"/>
        <dbReference type="ChEBI" id="CHEBI:136486"/>
        <dbReference type="EC" id="1.1.1.270"/>
    </reaction>
    <physiologicalReaction direction="left-to-right" evidence="17">
        <dbReference type="Rhea" id="RHEA:36380"/>
    </physiologicalReaction>
</comment>
<reference evidence="32" key="1">
    <citation type="submission" date="2021-04" db="EMBL/GenBank/DDBJ databases">
        <authorList>
            <consortium name="Molecular Ecology Group"/>
        </authorList>
    </citation>
    <scope>NUCLEOTIDE SEQUENCE</scope>
</reference>
<evidence type="ECO:0000256" key="13">
    <source>
        <dbReference type="ARBA" id="ARBA00023589"/>
    </source>
</evidence>
<keyword evidence="6" id="KW-0752">Steroid biosynthesis</keyword>
<evidence type="ECO:0000313" key="33">
    <source>
        <dbReference type="Proteomes" id="UP000678393"/>
    </source>
</evidence>
<evidence type="ECO:0000256" key="6">
    <source>
        <dbReference type="ARBA" id="ARBA00022955"/>
    </source>
</evidence>
<dbReference type="OrthoDB" id="9989144at2759"/>
<comment type="catalytic activity">
    <reaction evidence="22">
        <text>4alpha-methyl-5alpha-cholest-8-en-3-one + NADPH + H(+) = 4alpha-methyl-5alpha-cholest-8-en-3beta-ol + NADP(+)</text>
        <dbReference type="Rhea" id="RHEA:46832"/>
        <dbReference type="ChEBI" id="CHEBI:15378"/>
        <dbReference type="ChEBI" id="CHEBI:57783"/>
        <dbReference type="ChEBI" id="CHEBI:58349"/>
        <dbReference type="ChEBI" id="CHEBI:87050"/>
        <dbReference type="ChEBI" id="CHEBI:87051"/>
    </reaction>
    <physiologicalReaction direction="left-to-right" evidence="22">
        <dbReference type="Rhea" id="RHEA:46833"/>
    </physiologicalReaction>
</comment>
<keyword evidence="7" id="KW-1133">Transmembrane helix</keyword>
<comment type="catalytic activity">
    <reaction evidence="19">
        <text>5alpha-androstane-3beta,17beta-diol + NADP(+) = 17beta-hydroxy-5alpha-androstan-3-one + NADPH + H(+)</text>
        <dbReference type="Rhea" id="RHEA:16297"/>
        <dbReference type="ChEBI" id="CHEBI:15378"/>
        <dbReference type="ChEBI" id="CHEBI:16330"/>
        <dbReference type="ChEBI" id="CHEBI:18329"/>
        <dbReference type="ChEBI" id="CHEBI:57783"/>
        <dbReference type="ChEBI" id="CHEBI:58349"/>
        <dbReference type="EC" id="1.1.1.210"/>
    </reaction>
    <physiologicalReaction direction="right-to-left" evidence="19">
        <dbReference type="Rhea" id="RHEA:16299"/>
    </physiologicalReaction>
</comment>
<evidence type="ECO:0000256" key="24">
    <source>
        <dbReference type="ARBA" id="ARBA00052561"/>
    </source>
</evidence>
<keyword evidence="2" id="KW-0444">Lipid biosynthesis</keyword>
<evidence type="ECO:0000256" key="30">
    <source>
        <dbReference type="ARBA" id="ARBA00083156"/>
    </source>
</evidence>
<evidence type="ECO:0000256" key="25">
    <source>
        <dbReference type="ARBA" id="ARBA00063141"/>
    </source>
</evidence>
<evidence type="ECO:0000256" key="21">
    <source>
        <dbReference type="ARBA" id="ARBA00052439"/>
    </source>
</evidence>
<evidence type="ECO:0000256" key="8">
    <source>
        <dbReference type="ARBA" id="ARBA00023002"/>
    </source>
</evidence>
<comment type="subunit">
    <text evidence="25">Binds to the short form of prolactin receptor.</text>
</comment>
<dbReference type="Pfam" id="PF00106">
    <property type="entry name" value="adh_short"/>
    <property type="match status" value="1"/>
</dbReference>
<dbReference type="AlphaFoldDB" id="A0A8S3Z4A9"/>
<evidence type="ECO:0000256" key="1">
    <source>
        <dbReference type="ARBA" id="ARBA00004389"/>
    </source>
</evidence>
<comment type="pathway">
    <text evidence="16">Steroid biosynthesis; estrogen biosynthesis.</text>
</comment>
<accession>A0A8S3Z4A9</accession>
<dbReference type="Proteomes" id="UP000678393">
    <property type="component" value="Unassembled WGS sequence"/>
</dbReference>
<evidence type="ECO:0000256" key="27">
    <source>
        <dbReference type="ARBA" id="ARBA00071031"/>
    </source>
</evidence>
<dbReference type="GO" id="GO:0000253">
    <property type="term" value="F:3-beta-hydroxysteroid 3-dehydrogenase (NADP+) activity"/>
    <property type="evidence" value="ECO:0007669"/>
    <property type="project" value="UniProtKB-EC"/>
</dbReference>
<comment type="catalytic activity">
    <reaction evidence="18">
        <text>5alpha-cholest-8-en-3-one + NADPH + H(+) = 5alpha-cholest-8-en-3beta-ol + NADP(+)</text>
        <dbReference type="Rhea" id="RHEA:46852"/>
        <dbReference type="ChEBI" id="CHEBI:15378"/>
        <dbReference type="ChEBI" id="CHEBI:16608"/>
        <dbReference type="ChEBI" id="CHEBI:57783"/>
        <dbReference type="ChEBI" id="CHEBI:58349"/>
        <dbReference type="ChEBI" id="CHEBI:87056"/>
    </reaction>
    <physiologicalReaction direction="left-to-right" evidence="18">
        <dbReference type="Rhea" id="RHEA:46853"/>
    </physiologicalReaction>
</comment>
<dbReference type="InterPro" id="IPR002347">
    <property type="entry name" value="SDR_fam"/>
</dbReference>
<comment type="pathway">
    <text evidence="13">Steroid biosynthesis; zymosterol biosynthesis; zymosterol from lanosterol: step 5/6.</text>
</comment>
<comment type="caution">
    <text evidence="32">The sequence shown here is derived from an EMBL/GenBank/DDBJ whole genome shotgun (WGS) entry which is preliminary data.</text>
</comment>
<dbReference type="GO" id="GO:0006703">
    <property type="term" value="P:estrogen biosynthetic process"/>
    <property type="evidence" value="ECO:0007669"/>
    <property type="project" value="UniProtKB-ARBA"/>
</dbReference>
<keyword evidence="5" id="KW-0521">NADP</keyword>
<dbReference type="PRINTS" id="PR00081">
    <property type="entry name" value="GDHRDH"/>
</dbReference>
<keyword evidence="8" id="KW-0560">Oxidoreductase</keyword>
<keyword evidence="12" id="KW-0325">Glycoprotein</keyword>
<dbReference type="SUPFAM" id="SSF51735">
    <property type="entry name" value="NAD(P)-binding Rossmann-fold domains"/>
    <property type="match status" value="1"/>
</dbReference>
<name>A0A8S3Z4A9_9EUPU</name>
<keyword evidence="9" id="KW-0520">NAD</keyword>
<comment type="catalytic activity">
    <reaction evidence="20">
        <text>a 3beta-hydroxysteroid + NADP(+) = a 3-oxosteroid + NADPH + H(+)</text>
        <dbReference type="Rhea" id="RHEA:34787"/>
        <dbReference type="ChEBI" id="CHEBI:15378"/>
        <dbReference type="ChEBI" id="CHEBI:36836"/>
        <dbReference type="ChEBI" id="CHEBI:47788"/>
        <dbReference type="ChEBI" id="CHEBI:57783"/>
        <dbReference type="ChEBI" id="CHEBI:58349"/>
        <dbReference type="EC" id="1.1.1.270"/>
    </reaction>
    <physiologicalReaction direction="right-to-left" evidence="20">
        <dbReference type="Rhea" id="RHEA:34789"/>
    </physiologicalReaction>
</comment>
<evidence type="ECO:0000256" key="23">
    <source>
        <dbReference type="ARBA" id="ARBA00052450"/>
    </source>
</evidence>
<evidence type="ECO:0000256" key="22">
    <source>
        <dbReference type="ARBA" id="ARBA00052448"/>
    </source>
</evidence>
<evidence type="ECO:0000256" key="17">
    <source>
        <dbReference type="ARBA" id="ARBA00048246"/>
    </source>
</evidence>
<dbReference type="FunFam" id="3.40.50.720:FF:000289">
    <property type="entry name" value="Hydroxysteroid 17-beta dehydrogenase 7"/>
    <property type="match status" value="1"/>
</dbReference>
<keyword evidence="4" id="KW-0256">Endoplasmic reticulum</keyword>
<evidence type="ECO:0000256" key="9">
    <source>
        <dbReference type="ARBA" id="ARBA00023027"/>
    </source>
</evidence>
<dbReference type="EC" id="1.1.1.210" evidence="26"/>
<evidence type="ECO:0000256" key="7">
    <source>
        <dbReference type="ARBA" id="ARBA00022989"/>
    </source>
</evidence>
<dbReference type="GO" id="GO:0047024">
    <property type="term" value="F:5-alpha-androstane-3-beta,17-beta-diol dehydrogenase (NADP+) activity"/>
    <property type="evidence" value="ECO:0007669"/>
    <property type="project" value="UniProtKB-EC"/>
</dbReference>
<gene>
    <name evidence="32" type="ORF">CUNI_LOCUS7084</name>
</gene>
<evidence type="ECO:0000256" key="16">
    <source>
        <dbReference type="ARBA" id="ARBA00037929"/>
    </source>
</evidence>
<dbReference type="GO" id="GO:0006695">
    <property type="term" value="P:cholesterol biosynthetic process"/>
    <property type="evidence" value="ECO:0007669"/>
    <property type="project" value="TreeGrafter"/>
</dbReference>
<dbReference type="GO" id="GO:0005789">
    <property type="term" value="C:endoplasmic reticulum membrane"/>
    <property type="evidence" value="ECO:0007669"/>
    <property type="project" value="UniProtKB-SubCell"/>
</dbReference>
<evidence type="ECO:0000256" key="26">
    <source>
        <dbReference type="ARBA" id="ARBA00066807"/>
    </source>
</evidence>
<comment type="catalytic activity">
    <reaction evidence="21">
        <text>4alpha-methyl-5alpha-cholest-7-en-3beta-ol + NADP(+) = 4alpha-methyl-5alpha-cholest-7-en-3-one + NADPH + H(+)</text>
        <dbReference type="Rhea" id="RHEA:18409"/>
        <dbReference type="ChEBI" id="CHEBI:15378"/>
        <dbReference type="ChEBI" id="CHEBI:16495"/>
        <dbReference type="ChEBI" id="CHEBI:18378"/>
        <dbReference type="ChEBI" id="CHEBI:57783"/>
        <dbReference type="ChEBI" id="CHEBI:58349"/>
        <dbReference type="EC" id="1.1.1.270"/>
    </reaction>
    <physiologicalReaction direction="right-to-left" evidence="21">
        <dbReference type="Rhea" id="RHEA:18411"/>
    </physiologicalReaction>
</comment>
<keyword evidence="10" id="KW-0443">Lipid metabolism</keyword>
<evidence type="ECO:0000256" key="3">
    <source>
        <dbReference type="ARBA" id="ARBA00022692"/>
    </source>
</evidence>
<evidence type="ECO:0000256" key="15">
    <source>
        <dbReference type="ARBA" id="ARBA00023621"/>
    </source>
</evidence>
<evidence type="ECO:0000256" key="5">
    <source>
        <dbReference type="ARBA" id="ARBA00022857"/>
    </source>
</evidence>
<evidence type="ECO:0000256" key="4">
    <source>
        <dbReference type="ARBA" id="ARBA00022824"/>
    </source>
</evidence>
<dbReference type="EMBL" id="CAJHNH020001108">
    <property type="protein sequence ID" value="CAG5121526.1"/>
    <property type="molecule type" value="Genomic_DNA"/>
</dbReference>
<keyword evidence="3" id="KW-0812">Transmembrane</keyword>
<evidence type="ECO:0000256" key="31">
    <source>
        <dbReference type="ARBA" id="ARBA00083257"/>
    </source>
</evidence>
<evidence type="ECO:0000256" key="10">
    <source>
        <dbReference type="ARBA" id="ARBA00023098"/>
    </source>
</evidence>
<dbReference type="InterPro" id="IPR036291">
    <property type="entry name" value="NAD(P)-bd_dom_sf"/>
</dbReference>
<comment type="catalytic activity">
    <reaction evidence="23">
        <text>17beta-estradiol + NADP(+) = estrone + NADPH + H(+)</text>
        <dbReference type="Rhea" id="RHEA:24616"/>
        <dbReference type="ChEBI" id="CHEBI:15378"/>
        <dbReference type="ChEBI" id="CHEBI:16469"/>
        <dbReference type="ChEBI" id="CHEBI:17263"/>
        <dbReference type="ChEBI" id="CHEBI:57783"/>
        <dbReference type="ChEBI" id="CHEBI:58349"/>
        <dbReference type="EC" id="1.1.1.62"/>
    </reaction>
    <physiologicalReaction direction="right-to-left" evidence="23">
        <dbReference type="Rhea" id="RHEA:24618"/>
    </physiologicalReaction>
</comment>
<evidence type="ECO:0000256" key="28">
    <source>
        <dbReference type="ARBA" id="ARBA00077091"/>
    </source>
</evidence>